<evidence type="ECO:0000256" key="1">
    <source>
        <dbReference type="ARBA" id="ARBA00000142"/>
    </source>
</evidence>
<dbReference type="FunFam" id="3.40.50.150:FF:000060">
    <property type="entry name" value="tRNA (guanine-N(7)-)-methyltransferase"/>
    <property type="match status" value="1"/>
</dbReference>
<keyword evidence="12 19" id="KW-0067">ATP-binding</keyword>
<evidence type="ECO:0000256" key="16">
    <source>
        <dbReference type="ARBA" id="ARBA00037982"/>
    </source>
</evidence>
<dbReference type="STRING" id="4829.A0A163M9A9"/>
<dbReference type="GO" id="GO:0005524">
    <property type="term" value="F:ATP binding"/>
    <property type="evidence" value="ECO:0007669"/>
    <property type="project" value="UniProtKB-UniRule"/>
</dbReference>
<dbReference type="Gene3D" id="1.10.510.10">
    <property type="entry name" value="Transferase(Phosphotransferase) domain 1"/>
    <property type="match status" value="1"/>
</dbReference>
<evidence type="ECO:0000256" key="10">
    <source>
        <dbReference type="ARBA" id="ARBA00022741"/>
    </source>
</evidence>
<evidence type="ECO:0000256" key="8">
    <source>
        <dbReference type="ARBA" id="ARBA00022691"/>
    </source>
</evidence>
<evidence type="ECO:0000256" key="15">
    <source>
        <dbReference type="ARBA" id="ARBA00023242"/>
    </source>
</evidence>
<keyword evidence="11" id="KW-0418">Kinase</keyword>
<dbReference type="PROSITE" id="PS50011">
    <property type="entry name" value="PROTEIN_KINASE_DOM"/>
    <property type="match status" value="1"/>
</dbReference>
<feature type="binding site" evidence="19">
    <location>
        <position position="317"/>
    </location>
    <ligand>
        <name>ATP</name>
        <dbReference type="ChEBI" id="CHEBI:30616"/>
    </ligand>
</feature>
<dbReference type="PROSITE" id="PS51625">
    <property type="entry name" value="SAM_MT_TRMB"/>
    <property type="match status" value="1"/>
</dbReference>
<evidence type="ECO:0000256" key="18">
    <source>
        <dbReference type="HAMAP-Rule" id="MF_03055"/>
    </source>
</evidence>
<dbReference type="CDD" id="cd02440">
    <property type="entry name" value="AdoMet_MTases"/>
    <property type="match status" value="1"/>
</dbReference>
<dbReference type="SUPFAM" id="SSF56112">
    <property type="entry name" value="Protein kinase-like (PK-like)"/>
    <property type="match status" value="1"/>
</dbReference>
<name>A0A163M9A9_ABSGL</name>
<evidence type="ECO:0000256" key="7">
    <source>
        <dbReference type="ARBA" id="ARBA00022679"/>
    </source>
</evidence>
<keyword evidence="3" id="KW-0723">Serine/threonine-protein kinase</keyword>
<dbReference type="GO" id="GO:0005634">
    <property type="term" value="C:nucleus"/>
    <property type="evidence" value="ECO:0007669"/>
    <property type="project" value="UniProtKB-SubCell"/>
</dbReference>
<dbReference type="AlphaFoldDB" id="A0A163M9A9"/>
<evidence type="ECO:0000256" key="12">
    <source>
        <dbReference type="ARBA" id="ARBA00022840"/>
    </source>
</evidence>
<dbReference type="FunFam" id="1.10.510.10:FF:001167">
    <property type="entry name" value="Uncharacterized protein"/>
    <property type="match status" value="1"/>
</dbReference>
<comment type="similarity">
    <text evidence="16">Belongs to the protein kinase superfamily. Ser/Thr protein kinase family. GCN2 subfamily.</text>
</comment>
<keyword evidence="10 19" id="KW-0547">Nucleotide-binding</keyword>
<dbReference type="InParanoid" id="A0A163M9A9"/>
<comment type="subunit">
    <text evidence="18">Forms a complex with TRM82.</text>
</comment>
<dbReference type="GO" id="GO:0000049">
    <property type="term" value="F:tRNA binding"/>
    <property type="evidence" value="ECO:0007669"/>
    <property type="project" value="UniProtKB-UniRule"/>
</dbReference>
<feature type="region of interest" description="Disordered" evidence="21">
    <location>
        <begin position="555"/>
        <end position="581"/>
    </location>
</feature>
<keyword evidence="24" id="KW-1185">Reference proteome</keyword>
<dbReference type="PROSITE" id="PS00108">
    <property type="entry name" value="PROTEIN_KINASE_ST"/>
    <property type="match status" value="1"/>
</dbReference>
<dbReference type="GO" id="GO:0005737">
    <property type="term" value="C:cytoplasm"/>
    <property type="evidence" value="ECO:0007669"/>
    <property type="project" value="TreeGrafter"/>
</dbReference>
<dbReference type="InterPro" id="IPR054521">
    <property type="entry name" value="HRI2_3H"/>
</dbReference>
<dbReference type="InterPro" id="IPR025763">
    <property type="entry name" value="Trm8_euk"/>
</dbReference>
<dbReference type="HAMAP" id="MF_03055">
    <property type="entry name" value="tRNA_methyltr_TrmB_euk"/>
    <property type="match status" value="1"/>
</dbReference>
<feature type="active site" evidence="18">
    <location>
        <position position="910"/>
    </location>
</feature>
<evidence type="ECO:0000256" key="19">
    <source>
        <dbReference type="PROSITE-ProRule" id="PRU10141"/>
    </source>
</evidence>
<keyword evidence="7 18" id="KW-0808">Transferase</keyword>
<feature type="coiled-coil region" evidence="20">
    <location>
        <begin position="694"/>
        <end position="746"/>
    </location>
</feature>
<dbReference type="UniPathway" id="UPA00989"/>
<dbReference type="SUPFAM" id="SSF53335">
    <property type="entry name" value="S-adenosyl-L-methionine-dependent methyltransferases"/>
    <property type="match status" value="1"/>
</dbReference>
<feature type="domain" description="Protein kinase" evidence="22">
    <location>
        <begin position="287"/>
        <end position="685"/>
    </location>
</feature>
<dbReference type="InterPro" id="IPR003358">
    <property type="entry name" value="tRNA_(Gua-N-7)_MeTrfase_Trmb"/>
</dbReference>
<dbReference type="GO" id="GO:0017148">
    <property type="term" value="P:negative regulation of translation"/>
    <property type="evidence" value="ECO:0007669"/>
    <property type="project" value="UniProtKB-KW"/>
</dbReference>
<evidence type="ECO:0000256" key="11">
    <source>
        <dbReference type="ARBA" id="ARBA00022777"/>
    </source>
</evidence>
<dbReference type="NCBIfam" id="TIGR00091">
    <property type="entry name" value="tRNA (guanosine(46)-N7)-methyltransferase TrmB"/>
    <property type="match status" value="1"/>
</dbReference>
<dbReference type="InterPro" id="IPR050339">
    <property type="entry name" value="CC_SR_Kinase"/>
</dbReference>
<evidence type="ECO:0000313" key="24">
    <source>
        <dbReference type="Proteomes" id="UP000078561"/>
    </source>
</evidence>
<feature type="binding site" evidence="18">
    <location>
        <begin position="887"/>
        <end position="888"/>
    </location>
    <ligand>
        <name>S-adenosyl-L-methionine</name>
        <dbReference type="ChEBI" id="CHEBI:59789"/>
    </ligand>
</feature>
<evidence type="ECO:0000256" key="17">
    <source>
        <dbReference type="ARBA" id="ARBA00060552"/>
    </source>
</evidence>
<evidence type="ECO:0000256" key="3">
    <source>
        <dbReference type="ARBA" id="ARBA00022527"/>
    </source>
</evidence>
<evidence type="ECO:0000256" key="5">
    <source>
        <dbReference type="ARBA" id="ARBA00022555"/>
    </source>
</evidence>
<dbReference type="CDD" id="cd13996">
    <property type="entry name" value="STKc_EIF2AK"/>
    <property type="match status" value="1"/>
</dbReference>
<evidence type="ECO:0000256" key="9">
    <source>
        <dbReference type="ARBA" id="ARBA00022694"/>
    </source>
</evidence>
<comment type="similarity">
    <text evidence="18">Belongs to the class I-like SAM-binding methyltransferase superfamily. TrmB family.</text>
</comment>
<dbReference type="InterPro" id="IPR017441">
    <property type="entry name" value="Protein_kinase_ATP_BS"/>
</dbReference>
<keyword evidence="14" id="KW-0652">Protein synthesis inhibitor</keyword>
<feature type="region of interest" description="Disordered" evidence="21">
    <location>
        <begin position="59"/>
        <end position="153"/>
    </location>
</feature>
<dbReference type="EC" id="2.1.1.33" evidence="18"/>
<dbReference type="FunCoup" id="A0A163M9A9">
    <property type="interactions" value="106"/>
</dbReference>
<dbReference type="Pfam" id="PF02390">
    <property type="entry name" value="Methyltransf_4"/>
    <property type="match status" value="1"/>
</dbReference>
<dbReference type="Proteomes" id="UP000078561">
    <property type="component" value="Unassembled WGS sequence"/>
</dbReference>
<comment type="subcellular location">
    <subcellularLocation>
        <location evidence="2 18">Nucleus</location>
    </subcellularLocation>
</comment>
<evidence type="ECO:0000256" key="4">
    <source>
        <dbReference type="ARBA" id="ARBA00022553"/>
    </source>
</evidence>
<evidence type="ECO:0000256" key="2">
    <source>
        <dbReference type="ARBA" id="ARBA00004123"/>
    </source>
</evidence>
<feature type="binding site" evidence="18">
    <location>
        <begin position="853"/>
        <end position="854"/>
    </location>
    <ligand>
        <name>S-adenosyl-L-methionine</name>
        <dbReference type="ChEBI" id="CHEBI:59789"/>
    </ligand>
</feature>
<dbReference type="OrthoDB" id="47276at2759"/>
<dbReference type="InterPro" id="IPR000719">
    <property type="entry name" value="Prot_kinase_dom"/>
</dbReference>
<gene>
    <name evidence="23" type="primary">ABSGL_08350.1 scaffold 10076</name>
    <name evidence="18" type="synonym">TRM8</name>
</gene>
<protein>
    <recommendedName>
        <fullName evidence="18">tRNA (guanine-N(7)-)-methyltransferase</fullName>
        <ecNumber evidence="18">2.1.1.33</ecNumber>
    </recommendedName>
    <alternativeName>
        <fullName evidence="18">Transfer RNA methyltransferase 8</fullName>
    </alternativeName>
    <alternativeName>
        <fullName evidence="18">tRNA (guanine(46)-N(7))-methyltransferase</fullName>
    </alternativeName>
    <alternativeName>
        <fullName evidence="18">tRNA(m7G46)-methyltransferase</fullName>
    </alternativeName>
</protein>
<keyword evidence="13 18" id="KW-0694">RNA-binding</keyword>
<keyword evidence="5 18" id="KW-0820">tRNA-binding</keyword>
<feature type="binding site" evidence="18">
    <location>
        <position position="830"/>
    </location>
    <ligand>
        <name>S-adenosyl-L-methionine</name>
        <dbReference type="ChEBI" id="CHEBI:59789"/>
    </ligand>
</feature>
<evidence type="ECO:0000256" key="20">
    <source>
        <dbReference type="SAM" id="Coils"/>
    </source>
</evidence>
<feature type="binding site" evidence="18">
    <location>
        <position position="907"/>
    </location>
    <ligand>
        <name>S-adenosyl-L-methionine</name>
        <dbReference type="ChEBI" id="CHEBI:59789"/>
    </ligand>
</feature>
<feature type="region of interest" description="Disordered" evidence="21">
    <location>
        <begin position="369"/>
        <end position="394"/>
    </location>
</feature>
<evidence type="ECO:0000256" key="13">
    <source>
        <dbReference type="ARBA" id="ARBA00022884"/>
    </source>
</evidence>
<accession>A0A163M9A9</accession>
<keyword evidence="6 18" id="KW-0489">Methyltransferase</keyword>
<dbReference type="Gene3D" id="3.30.200.20">
    <property type="entry name" value="Phosphorylase Kinase, domain 1"/>
    <property type="match status" value="1"/>
</dbReference>
<evidence type="ECO:0000256" key="6">
    <source>
        <dbReference type="ARBA" id="ARBA00022603"/>
    </source>
</evidence>
<evidence type="ECO:0000256" key="14">
    <source>
        <dbReference type="ARBA" id="ARBA00023193"/>
    </source>
</evidence>
<dbReference type="InterPro" id="IPR029063">
    <property type="entry name" value="SAM-dependent_MTases_sf"/>
</dbReference>
<keyword evidence="20" id="KW-0175">Coiled coil</keyword>
<evidence type="ECO:0000256" key="21">
    <source>
        <dbReference type="SAM" id="MobiDB-lite"/>
    </source>
</evidence>
<comment type="function">
    <text evidence="18">Catalyzes the formation of N(7)-methylguanine at position 46 (m7G46) in tRNA.</text>
</comment>
<keyword evidence="8 18" id="KW-0949">S-adenosyl-L-methionine</keyword>
<dbReference type="Pfam" id="PF00069">
    <property type="entry name" value="Pkinase"/>
    <property type="match status" value="2"/>
</dbReference>
<dbReference type="GO" id="GO:0004694">
    <property type="term" value="F:eukaryotic translation initiation factor 2alpha kinase activity"/>
    <property type="evidence" value="ECO:0007669"/>
    <property type="project" value="TreeGrafter"/>
</dbReference>
<proteinExistence type="inferred from homology"/>
<keyword evidence="15 18" id="KW-0539">Nucleus</keyword>
<dbReference type="EMBL" id="LT553919">
    <property type="protein sequence ID" value="SAM02549.1"/>
    <property type="molecule type" value="Genomic_DNA"/>
</dbReference>
<dbReference type="SMART" id="SM00220">
    <property type="entry name" value="S_TKc"/>
    <property type="match status" value="1"/>
</dbReference>
<evidence type="ECO:0000259" key="22">
    <source>
        <dbReference type="PROSITE" id="PS50011"/>
    </source>
</evidence>
<keyword evidence="9 18" id="KW-0819">tRNA processing</keyword>
<dbReference type="InterPro" id="IPR008271">
    <property type="entry name" value="Ser/Thr_kinase_AS"/>
</dbReference>
<dbReference type="PROSITE" id="PS00107">
    <property type="entry name" value="PROTEIN_KINASE_ATP"/>
    <property type="match status" value="1"/>
</dbReference>
<feature type="compositionally biased region" description="Low complexity" evidence="21">
    <location>
        <begin position="86"/>
        <end position="151"/>
    </location>
</feature>
<comment type="catalytic activity">
    <reaction evidence="1 18">
        <text>guanosine(46) in tRNA + S-adenosyl-L-methionine = N(7)-methylguanosine(46) in tRNA + S-adenosyl-L-homocysteine</text>
        <dbReference type="Rhea" id="RHEA:42708"/>
        <dbReference type="Rhea" id="RHEA-COMP:10188"/>
        <dbReference type="Rhea" id="RHEA-COMP:10189"/>
        <dbReference type="ChEBI" id="CHEBI:57856"/>
        <dbReference type="ChEBI" id="CHEBI:59789"/>
        <dbReference type="ChEBI" id="CHEBI:74269"/>
        <dbReference type="ChEBI" id="CHEBI:74480"/>
        <dbReference type="EC" id="2.1.1.33"/>
    </reaction>
</comment>
<dbReference type="Pfam" id="PF22949">
    <property type="entry name" value="HRI2_3H"/>
    <property type="match status" value="1"/>
</dbReference>
<evidence type="ECO:0000313" key="23">
    <source>
        <dbReference type="EMBL" id="SAM02549.1"/>
    </source>
</evidence>
<reference evidence="23" key="1">
    <citation type="submission" date="2016-04" db="EMBL/GenBank/DDBJ databases">
        <authorList>
            <person name="Evans L.H."/>
            <person name="Alamgir A."/>
            <person name="Owens N."/>
            <person name="Weber N.D."/>
            <person name="Virtaneva K."/>
            <person name="Barbian K."/>
            <person name="Babar A."/>
            <person name="Rosenke K."/>
        </authorList>
    </citation>
    <scope>NUCLEOTIDE SEQUENCE [LARGE SCALE GENOMIC DNA]</scope>
    <source>
        <strain evidence="23">CBS 101.48</strain>
    </source>
</reference>
<dbReference type="GO" id="GO:0008176">
    <property type="term" value="F:tRNA (guanine(46)-N7)-methyltransferase activity"/>
    <property type="evidence" value="ECO:0007669"/>
    <property type="project" value="UniProtKB-UniRule"/>
</dbReference>
<organism evidence="23">
    <name type="scientific">Absidia glauca</name>
    <name type="common">Pin mould</name>
    <dbReference type="NCBI Taxonomy" id="4829"/>
    <lineage>
        <taxon>Eukaryota</taxon>
        <taxon>Fungi</taxon>
        <taxon>Fungi incertae sedis</taxon>
        <taxon>Mucoromycota</taxon>
        <taxon>Mucoromycotina</taxon>
        <taxon>Mucoromycetes</taxon>
        <taxon>Mucorales</taxon>
        <taxon>Cunninghamellaceae</taxon>
        <taxon>Absidia</taxon>
    </lineage>
</organism>
<dbReference type="GO" id="GO:0106143">
    <property type="term" value="C:tRNA (m7G46) methyltransferase complex"/>
    <property type="evidence" value="ECO:0007669"/>
    <property type="project" value="UniProtKB-ARBA"/>
</dbReference>
<keyword evidence="4" id="KW-0597">Phosphoprotein</keyword>
<dbReference type="InterPro" id="IPR011009">
    <property type="entry name" value="Kinase-like_dom_sf"/>
</dbReference>
<dbReference type="PANTHER" id="PTHR11042:SF187">
    <property type="entry name" value="EUKARYOTIC TRANSLATION INITIATION FACTOR 2-ALPHA KINASE 2"/>
    <property type="match status" value="1"/>
</dbReference>
<dbReference type="PANTHER" id="PTHR11042">
    <property type="entry name" value="EUKARYOTIC TRANSLATION INITIATION FACTOR 2-ALPHA KINASE EIF2-ALPHA KINASE -RELATED"/>
    <property type="match status" value="1"/>
</dbReference>
<dbReference type="Gene3D" id="3.40.50.150">
    <property type="entry name" value="Vaccinia Virus protein VP39"/>
    <property type="match status" value="1"/>
</dbReference>
<comment type="pathway">
    <text evidence="17 18">tRNA modification; N(7)-methylguanine-tRNA biosynthesis.</text>
</comment>
<feature type="binding site" evidence="18">
    <location>
        <begin position="985"/>
        <end position="987"/>
    </location>
    <ligand>
        <name>S-adenosyl-L-methionine</name>
        <dbReference type="ChEBI" id="CHEBI:59789"/>
    </ligand>
</feature>
<sequence length="1011" mass="116330">MTTMDQVDDSPECSSYFWCRPSEVDSDTSSLASPYNMNTALEAEELSYFIQHSFSTTTQQQCQSPTGEKPPFWDPSCQEPRQCNRTTSPSTSRPKTTTTSTTTTCVNTTTWSETVESPSPTNSTCSSSGGSSTSTTHLPTQPTTATKTTAMTDDRYKRRQTKMLLVSLIESFCRLYGDSPDANRKVFFLICQTLKSLGIVDAAFVDEMISVRSTFQRTFHKLFYAALHAVQMEPVEPMEPYRLLLPTTSTKPSLAMVSPPVDPSHTSSSNKALFDLSIHHSRYHHDFVELGLLGRGGFANAYRVKNKLDGIDYAVKKVSLGRDLKRGKHTSYEKIFREIKHLARLEHPNVIRYYASWLEYDTGITQYNNDDDDDDYINMEEPDDDNGDDSDDEVYTADYLTGRAPLRQQRRQRPSLHRRKTRELLYRQGSISQPDSPIYSPPHDFTVHGGWTLFIQMQLCQTTLYDYIEIRNRDFGVVDPEKNIALFSRILQGTAYIHNQGLIHRDLKPSNIFLTLPCHLSEMTEDGRRASWQLLWDECIPKIGDFGLAAALVDDDDEEQQQQQQRQRHVPSKGGARCVPPPLRRTHTIGIGTRTYASPEQLNYSGRPYDEKVDIYSLGLIFFELYQPFTTWMERADAISNLKNAMLPDGFVEKYPKESALILWMMDQNPERRPSVTQLLNYEMFSSPPPEDMLASLTAKLQAKSEALDTQTKQMELLKLDMQRMEMDRQKERDDMQRRLDELQEKKILCLSFPSLPQLTMRGTSTMDDESKLCQDTKLPRKRFFRQRAHANPFSDHQLEYPSHPSAMDWSSHYPNYATTNKKIEFADIGCGYGGLMIALAPLFPDTLMMGMEIRMKVQDYVYQRIKALRDTNDPHHYQNVSIMRMNAMKFLPNFFEKGQLSKLFFLFPDPHFKQRKHKARIISPTLLAEYAYALKVGGILYTITDVKDLHLWMVKHLDNHPLFERIPDEECEQDPVTEHVRTATEEGKKVERNQGDKFLACYRRIEDPLA</sequence>